<sequence length="332" mass="34552">MAIPTRAKLADLATAAGVSTATVSRVLNGKPGVAEGTRAAVLATMEQLGYYSPAESSQPDISFIAVMTPELGNPSFASFASELSLLLSAANRHMIMCTAGPGATSEVQYLDALLGVEIAGILSVSGTLADSLVSHDHYQRLISAGVPAVFINAYDPDVSGSFFSCSDAEAISISIAHLRSFGHTKIGLAVGQMRYQPAQRKREAFLNQGMPESSFVSTIFSVEGGQAGAARLLDSGHTAIICGSDVMALGVIREARARGLDVPGDVSVVGYDDSALMSFTNPALTTVRQPVSAICQAAVSSLMSAIRGLPTDQTEMLFHPDLIIRQSTGPVS</sequence>
<dbReference type="CDD" id="cd01392">
    <property type="entry name" value="HTH_LacI"/>
    <property type="match status" value="1"/>
</dbReference>
<keyword evidence="3" id="KW-0804">Transcription</keyword>
<dbReference type="Gene3D" id="1.10.260.40">
    <property type="entry name" value="lambda repressor-like DNA-binding domains"/>
    <property type="match status" value="1"/>
</dbReference>
<dbReference type="EMBL" id="DYZF01000118">
    <property type="protein sequence ID" value="HJE51277.1"/>
    <property type="molecule type" value="Genomic_DNA"/>
</dbReference>
<reference evidence="5" key="1">
    <citation type="journal article" date="2021" name="PeerJ">
        <title>Extensive microbial diversity within the chicken gut microbiome revealed by metagenomics and culture.</title>
        <authorList>
            <person name="Gilroy R."/>
            <person name="Ravi A."/>
            <person name="Getino M."/>
            <person name="Pursley I."/>
            <person name="Horton D.L."/>
            <person name="Alikhan N.F."/>
            <person name="Baker D."/>
            <person name="Gharbi K."/>
            <person name="Hall N."/>
            <person name="Watson M."/>
            <person name="Adriaenssens E.M."/>
            <person name="Foster-Nyarko E."/>
            <person name="Jarju S."/>
            <person name="Secka A."/>
            <person name="Antonio M."/>
            <person name="Oren A."/>
            <person name="Chaudhuri R.R."/>
            <person name="La Ragione R."/>
            <person name="Hildebrand F."/>
            <person name="Pallen M.J."/>
        </authorList>
    </citation>
    <scope>NUCLEOTIDE SEQUENCE</scope>
    <source>
        <strain evidence="5">ChiGjej3B3-7470</strain>
    </source>
</reference>
<dbReference type="InterPro" id="IPR010982">
    <property type="entry name" value="Lambda_DNA-bd_dom_sf"/>
</dbReference>
<dbReference type="Pfam" id="PF13377">
    <property type="entry name" value="Peripla_BP_3"/>
    <property type="match status" value="1"/>
</dbReference>
<evidence type="ECO:0000313" key="6">
    <source>
        <dbReference type="Proteomes" id="UP000712713"/>
    </source>
</evidence>
<gene>
    <name evidence="5" type="ORF">K8V15_04760</name>
</gene>
<dbReference type="Pfam" id="PF00356">
    <property type="entry name" value="LacI"/>
    <property type="match status" value="1"/>
</dbReference>
<dbReference type="PANTHER" id="PTHR30146">
    <property type="entry name" value="LACI-RELATED TRANSCRIPTIONAL REPRESSOR"/>
    <property type="match status" value="1"/>
</dbReference>
<evidence type="ECO:0000259" key="4">
    <source>
        <dbReference type="PROSITE" id="PS50932"/>
    </source>
</evidence>
<dbReference type="AlphaFoldDB" id="A0A921JQP2"/>
<accession>A0A921JQP2</accession>
<keyword evidence="2" id="KW-0238">DNA-binding</keyword>
<dbReference type="GO" id="GO:0000976">
    <property type="term" value="F:transcription cis-regulatory region binding"/>
    <property type="evidence" value="ECO:0007669"/>
    <property type="project" value="TreeGrafter"/>
</dbReference>
<protein>
    <submittedName>
        <fullName evidence="5">LacI family transcriptional regulator</fullName>
    </submittedName>
</protein>
<dbReference type="Gene3D" id="3.40.50.2300">
    <property type="match status" value="2"/>
</dbReference>
<dbReference type="InterPro" id="IPR046335">
    <property type="entry name" value="LacI/GalR-like_sensor"/>
</dbReference>
<feature type="domain" description="HTH lacI-type" evidence="4">
    <location>
        <begin position="7"/>
        <end position="50"/>
    </location>
</feature>
<organism evidence="5 6">
    <name type="scientific">Tessaracoccus flavescens</name>
    <dbReference type="NCBI Taxonomy" id="399497"/>
    <lineage>
        <taxon>Bacteria</taxon>
        <taxon>Bacillati</taxon>
        <taxon>Actinomycetota</taxon>
        <taxon>Actinomycetes</taxon>
        <taxon>Propionibacteriales</taxon>
        <taxon>Propionibacteriaceae</taxon>
        <taxon>Tessaracoccus</taxon>
    </lineage>
</organism>
<comment type="caution">
    <text evidence="5">The sequence shown here is derived from an EMBL/GenBank/DDBJ whole genome shotgun (WGS) entry which is preliminary data.</text>
</comment>
<dbReference type="SUPFAM" id="SSF47413">
    <property type="entry name" value="lambda repressor-like DNA-binding domains"/>
    <property type="match status" value="1"/>
</dbReference>
<keyword evidence="1" id="KW-0805">Transcription regulation</keyword>
<name>A0A921JQP2_9ACTN</name>
<dbReference type="GO" id="GO:0003700">
    <property type="term" value="F:DNA-binding transcription factor activity"/>
    <property type="evidence" value="ECO:0007669"/>
    <property type="project" value="TreeGrafter"/>
</dbReference>
<dbReference type="SMART" id="SM00354">
    <property type="entry name" value="HTH_LACI"/>
    <property type="match status" value="1"/>
</dbReference>
<dbReference type="SUPFAM" id="SSF53822">
    <property type="entry name" value="Periplasmic binding protein-like I"/>
    <property type="match status" value="1"/>
</dbReference>
<dbReference type="InterPro" id="IPR000843">
    <property type="entry name" value="HTH_LacI"/>
</dbReference>
<dbReference type="PROSITE" id="PS50932">
    <property type="entry name" value="HTH_LACI_2"/>
    <property type="match status" value="1"/>
</dbReference>
<dbReference type="PROSITE" id="PS00356">
    <property type="entry name" value="HTH_LACI_1"/>
    <property type="match status" value="1"/>
</dbReference>
<evidence type="ECO:0000256" key="3">
    <source>
        <dbReference type="ARBA" id="ARBA00023163"/>
    </source>
</evidence>
<dbReference type="InterPro" id="IPR028082">
    <property type="entry name" value="Peripla_BP_I"/>
</dbReference>
<dbReference type="Proteomes" id="UP000712713">
    <property type="component" value="Unassembled WGS sequence"/>
</dbReference>
<reference evidence="5" key="2">
    <citation type="submission" date="2021-09" db="EMBL/GenBank/DDBJ databases">
        <authorList>
            <person name="Gilroy R."/>
        </authorList>
    </citation>
    <scope>NUCLEOTIDE SEQUENCE</scope>
    <source>
        <strain evidence="5">ChiGjej3B3-7470</strain>
    </source>
</reference>
<evidence type="ECO:0000256" key="2">
    <source>
        <dbReference type="ARBA" id="ARBA00023125"/>
    </source>
</evidence>
<proteinExistence type="predicted"/>
<evidence type="ECO:0000313" key="5">
    <source>
        <dbReference type="EMBL" id="HJE51277.1"/>
    </source>
</evidence>
<evidence type="ECO:0000256" key="1">
    <source>
        <dbReference type="ARBA" id="ARBA00023015"/>
    </source>
</evidence>
<dbReference type="PANTHER" id="PTHR30146:SF153">
    <property type="entry name" value="LACTOSE OPERON REPRESSOR"/>
    <property type="match status" value="1"/>
</dbReference>